<dbReference type="Gene3D" id="3.10.450.50">
    <property type="match status" value="1"/>
</dbReference>
<evidence type="ECO:0000259" key="2">
    <source>
        <dbReference type="SMART" id="SM00903"/>
    </source>
</evidence>
<proteinExistence type="predicted"/>
<dbReference type="InterPro" id="IPR009959">
    <property type="entry name" value="Cyclase_SnoaL-like"/>
</dbReference>
<evidence type="ECO:0000256" key="1">
    <source>
        <dbReference type="ARBA" id="ARBA00023002"/>
    </source>
</evidence>
<dbReference type="SMART" id="SM00903">
    <property type="entry name" value="Flavin_Reduct"/>
    <property type="match status" value="1"/>
</dbReference>
<evidence type="ECO:0000313" key="3">
    <source>
        <dbReference type="EMBL" id="MBB2893906.1"/>
    </source>
</evidence>
<dbReference type="PANTHER" id="PTHR30466">
    <property type="entry name" value="FLAVIN REDUCTASE"/>
    <property type="match status" value="1"/>
</dbReference>
<name>A0A839NE52_9MICO</name>
<keyword evidence="3" id="KW-0413">Isomerase</keyword>
<dbReference type="InterPro" id="IPR002563">
    <property type="entry name" value="Flavin_Rdtase-like_dom"/>
</dbReference>
<dbReference type="PANTHER" id="PTHR30466:SF1">
    <property type="entry name" value="FMN REDUCTASE (NADH) RUTF"/>
    <property type="match status" value="1"/>
</dbReference>
<dbReference type="InterPro" id="IPR032710">
    <property type="entry name" value="NTF2-like_dom_sf"/>
</dbReference>
<gene>
    <name evidence="3" type="ORF">FHU39_003942</name>
</gene>
<keyword evidence="1" id="KW-0560">Oxidoreductase</keyword>
<dbReference type="SUPFAM" id="SSF50475">
    <property type="entry name" value="FMN-binding split barrel"/>
    <property type="match status" value="1"/>
</dbReference>
<dbReference type="Pfam" id="PF07366">
    <property type="entry name" value="SnoaL"/>
    <property type="match status" value="1"/>
</dbReference>
<dbReference type="Gene3D" id="2.30.110.10">
    <property type="entry name" value="Electron Transport, Fmn-binding Protein, Chain A"/>
    <property type="match status" value="1"/>
</dbReference>
<comment type="caution">
    <text evidence="3">The sequence shown here is derived from an EMBL/GenBank/DDBJ whole genome shotgun (WGS) entry which is preliminary data.</text>
</comment>
<dbReference type="GO" id="GO:0030638">
    <property type="term" value="P:polyketide metabolic process"/>
    <property type="evidence" value="ECO:0007669"/>
    <property type="project" value="InterPro"/>
</dbReference>
<dbReference type="Pfam" id="PF01613">
    <property type="entry name" value="Flavin_Reduct"/>
    <property type="match status" value="1"/>
</dbReference>
<dbReference type="GO" id="GO:0010181">
    <property type="term" value="F:FMN binding"/>
    <property type="evidence" value="ECO:0007669"/>
    <property type="project" value="InterPro"/>
</dbReference>
<dbReference type="RefSeq" id="WP_183322380.1">
    <property type="nucleotide sequence ID" value="NZ_JACHVQ010000004.1"/>
</dbReference>
<dbReference type="AlphaFoldDB" id="A0A839NE52"/>
<reference evidence="3 4" key="1">
    <citation type="submission" date="2020-08" db="EMBL/GenBank/DDBJ databases">
        <title>Sequencing the genomes of 1000 actinobacteria strains.</title>
        <authorList>
            <person name="Klenk H.-P."/>
        </authorList>
    </citation>
    <scope>NUCLEOTIDE SEQUENCE [LARGE SCALE GENOMIC DNA]</scope>
    <source>
        <strain evidence="3 4">DSM 105369</strain>
    </source>
</reference>
<dbReference type="InterPro" id="IPR050268">
    <property type="entry name" value="NADH-dep_flavin_reductase"/>
</dbReference>
<dbReference type="SUPFAM" id="SSF54427">
    <property type="entry name" value="NTF2-like"/>
    <property type="match status" value="1"/>
</dbReference>
<evidence type="ECO:0000313" key="4">
    <source>
        <dbReference type="Proteomes" id="UP000559182"/>
    </source>
</evidence>
<keyword evidence="4" id="KW-1185">Reference proteome</keyword>
<dbReference type="EMBL" id="JACHVQ010000004">
    <property type="protein sequence ID" value="MBB2893906.1"/>
    <property type="molecule type" value="Genomic_DNA"/>
</dbReference>
<organism evidence="3 4">
    <name type="scientific">Flexivirga oryzae</name>
    <dbReference type="NCBI Taxonomy" id="1794944"/>
    <lineage>
        <taxon>Bacteria</taxon>
        <taxon>Bacillati</taxon>
        <taxon>Actinomycetota</taxon>
        <taxon>Actinomycetes</taxon>
        <taxon>Micrococcales</taxon>
        <taxon>Dermacoccaceae</taxon>
        <taxon>Flexivirga</taxon>
    </lineage>
</organism>
<dbReference type="Proteomes" id="UP000559182">
    <property type="component" value="Unassembled WGS sequence"/>
</dbReference>
<accession>A0A839NE52</accession>
<dbReference type="GO" id="GO:0042602">
    <property type="term" value="F:riboflavin reductase (NADPH) activity"/>
    <property type="evidence" value="ECO:0007669"/>
    <property type="project" value="TreeGrafter"/>
</dbReference>
<protein>
    <submittedName>
        <fullName evidence="3">Steroid delta-isomerase-like uncharacterized protein</fullName>
    </submittedName>
</protein>
<sequence length="318" mass="34375">MHHITSETLQDLWIAVWDRGEVDVLDRVLAPDYVRINSVSRAETTAEALKAEITEIRKGFPDLRTTIDSIVMDDEHVAVFWTSVGTHTETFLGVPPTGATVRTSGSNFMTLRDDQLVSEQVTWDGSELLASLGVRSLRDAAPVPEGQGNVVAPLRGEPDPELMKGFNRQFVTGVTVVTTTDATDAPRGLAVNAYASISLEPPLVMVCVQKTSSTYPALFSATHLGINILAASQTDVVASFARSGHDKFAGLAWHSGPDGSPLIDGSSAALEAEIRERYQAQTHTVFVCRVRHAEVSGDDPMIYRAGKFYHGSQLSPLG</sequence>
<feature type="domain" description="Flavin reductase like" evidence="2">
    <location>
        <begin position="167"/>
        <end position="310"/>
    </location>
</feature>
<dbReference type="GO" id="GO:0016853">
    <property type="term" value="F:isomerase activity"/>
    <property type="evidence" value="ECO:0007669"/>
    <property type="project" value="UniProtKB-KW"/>
</dbReference>
<dbReference type="InterPro" id="IPR012349">
    <property type="entry name" value="Split_barrel_FMN-bd"/>
</dbReference>